<dbReference type="EMBL" id="JBANMG010000003">
    <property type="protein sequence ID" value="KAK6955238.1"/>
    <property type="molecule type" value="Genomic_DNA"/>
</dbReference>
<dbReference type="InterPro" id="IPR025533">
    <property type="entry name" value="DUF4419"/>
</dbReference>
<accession>A0AAX6MRH0</accession>
<keyword evidence="3" id="KW-1185">Reference proteome</keyword>
<protein>
    <recommendedName>
        <fullName evidence="4">DUF4419 domain-containing protein</fullName>
    </recommendedName>
</protein>
<reference evidence="2 3" key="1">
    <citation type="journal article" date="2024" name="Front Chem Biol">
        <title>Unveiling the potential of Daldinia eschscholtzii MFLUCC 19-0629 through bioactivity and bioinformatics studies for enhanced sustainable agriculture production.</title>
        <authorList>
            <person name="Brooks S."/>
            <person name="Weaver J.A."/>
            <person name="Klomchit A."/>
            <person name="Alharthi S.A."/>
            <person name="Onlamun T."/>
            <person name="Nurani R."/>
            <person name="Vong T.K."/>
            <person name="Alberti F."/>
            <person name="Greco C."/>
        </authorList>
    </citation>
    <scope>NUCLEOTIDE SEQUENCE [LARGE SCALE GENOMIC DNA]</scope>
    <source>
        <strain evidence="2">MFLUCC 19-0629</strain>
    </source>
</reference>
<organism evidence="2 3">
    <name type="scientific">Daldinia eschscholtzii</name>
    <dbReference type="NCBI Taxonomy" id="292717"/>
    <lineage>
        <taxon>Eukaryota</taxon>
        <taxon>Fungi</taxon>
        <taxon>Dikarya</taxon>
        <taxon>Ascomycota</taxon>
        <taxon>Pezizomycotina</taxon>
        <taxon>Sordariomycetes</taxon>
        <taxon>Xylariomycetidae</taxon>
        <taxon>Xylariales</taxon>
        <taxon>Hypoxylaceae</taxon>
        <taxon>Daldinia</taxon>
    </lineage>
</organism>
<dbReference type="PANTHER" id="PTHR31252:SF11">
    <property type="entry name" value="DUF4419 DOMAIN-CONTAINING PROTEIN"/>
    <property type="match status" value="1"/>
</dbReference>
<dbReference type="Pfam" id="PF14388">
    <property type="entry name" value="DUF4419"/>
    <property type="match status" value="1"/>
</dbReference>
<feature type="compositionally biased region" description="Polar residues" evidence="1">
    <location>
        <begin position="1"/>
        <end position="10"/>
    </location>
</feature>
<evidence type="ECO:0000313" key="3">
    <source>
        <dbReference type="Proteomes" id="UP001369815"/>
    </source>
</evidence>
<dbReference type="AlphaFoldDB" id="A0AAX6MRH0"/>
<evidence type="ECO:0000256" key="1">
    <source>
        <dbReference type="SAM" id="MobiDB-lite"/>
    </source>
</evidence>
<dbReference type="PANTHER" id="PTHR31252">
    <property type="entry name" value="DUF4419 DOMAIN-CONTAINING PROTEIN"/>
    <property type="match status" value="1"/>
</dbReference>
<feature type="region of interest" description="Disordered" evidence="1">
    <location>
        <begin position="1"/>
        <end position="20"/>
    </location>
</feature>
<evidence type="ECO:0000313" key="2">
    <source>
        <dbReference type="EMBL" id="KAK6955238.1"/>
    </source>
</evidence>
<comment type="caution">
    <text evidence="2">The sequence shown here is derived from an EMBL/GenBank/DDBJ whole genome shotgun (WGS) entry which is preliminary data.</text>
</comment>
<evidence type="ECO:0008006" key="4">
    <source>
        <dbReference type="Google" id="ProtNLM"/>
    </source>
</evidence>
<proteinExistence type="predicted"/>
<dbReference type="Proteomes" id="UP001369815">
    <property type="component" value="Unassembled WGS sequence"/>
</dbReference>
<gene>
    <name evidence="2" type="ORF">Daesc_002869</name>
</gene>
<sequence length="390" mass="43885">MPVTLRTATNPPRAWKRNNEAATPEALLKASCPEEYKKCKQLVQSSILIPENSQVFPSSNGFVRAVYLAYSNHHHLKIRPEDVWFTILSQISTYINAHAEELRPFFVAHEGQKKLSVVDVGTINSADFGRLAIQMTREIKENVVDPYLTEWIMPGFTTTTHTDTVTAAILMMGALQEYFKYEFLLECAVPSVTLLGEREDWVKIRRRLDYLPRMGKEPGQFARLLTAVLDYFIRTFDEPTSPEVKSFWSRMVDWQGGSGVDYFSGWITAFTFWKANGECFYNSPQGPVRKSGTQNVGCDLDGTLFHIIDMNDMANAFCSVPVTVDDNGVVHKTKMVAGTIGLAVCSSGELLESESSYFKPGPPELSNQTGPDTLQPVSGWWMYELEEGKE</sequence>
<name>A0AAX6MRH0_9PEZI</name>